<keyword evidence="3" id="KW-1185">Reference proteome</keyword>
<dbReference type="Proteomes" id="UP000515811">
    <property type="component" value="Chromosome"/>
</dbReference>
<evidence type="ECO:0000256" key="1">
    <source>
        <dbReference type="SAM" id="SignalP"/>
    </source>
</evidence>
<name>A0A7G9RJC9_9BURK</name>
<protein>
    <submittedName>
        <fullName evidence="2">Uncharacterized protein</fullName>
    </submittedName>
</protein>
<sequence>MKLKIIVSALFIMSFLTPFVVKADTVYFAQPVFSGVSGKVFSDVATGNVLGIYSYGVGDITNSFGGWAISDFTGFNVGAPLSTYQSGAASGVNTYGSTSVQMKGEYVGVMLNGFTGPANTAIKNIGYGRAGTNLYPWSSSLGGDPNVCISFDLSVPQYYTEGAALYIVASLYLIDKVTDKRFSLLITAWDNREVVTTEGYVGYDSNTYSYMYGTYFGSGSNFVTKRSASSNSLTGTVPSLNWMSACVSRSNVVNLINDANSSTHGFGFSTNPDNYLLESYGVQTESGEIGGKKGWVAAKIGALWMIRTN</sequence>
<reference evidence="2 3" key="1">
    <citation type="submission" date="2020-08" db="EMBL/GenBank/DDBJ databases">
        <title>Genome sequence of Diaphorobacter ruginosibacter DSM 27467T.</title>
        <authorList>
            <person name="Hyun D.-W."/>
            <person name="Bae J.-W."/>
        </authorList>
    </citation>
    <scope>NUCLEOTIDE SEQUENCE [LARGE SCALE GENOMIC DNA]</scope>
    <source>
        <strain evidence="2 3">DSM 27467</strain>
    </source>
</reference>
<proteinExistence type="predicted"/>
<keyword evidence="1" id="KW-0732">Signal</keyword>
<dbReference type="RefSeq" id="WP_187595977.1">
    <property type="nucleotide sequence ID" value="NZ_CP060714.1"/>
</dbReference>
<feature type="signal peptide" evidence="1">
    <location>
        <begin position="1"/>
        <end position="23"/>
    </location>
</feature>
<evidence type="ECO:0000313" key="3">
    <source>
        <dbReference type="Proteomes" id="UP000515811"/>
    </source>
</evidence>
<dbReference type="AlphaFoldDB" id="A0A7G9RJC9"/>
<gene>
    <name evidence="2" type="ORF">H9K76_13805</name>
</gene>
<dbReference type="KEGG" id="drg:H9K76_13805"/>
<organism evidence="2 3">
    <name type="scientific">Diaphorobacter ruginosibacter</name>
    <dbReference type="NCBI Taxonomy" id="1715720"/>
    <lineage>
        <taxon>Bacteria</taxon>
        <taxon>Pseudomonadati</taxon>
        <taxon>Pseudomonadota</taxon>
        <taxon>Betaproteobacteria</taxon>
        <taxon>Burkholderiales</taxon>
        <taxon>Comamonadaceae</taxon>
        <taxon>Diaphorobacter</taxon>
    </lineage>
</organism>
<accession>A0A7G9RJC9</accession>
<feature type="chain" id="PRO_5028947425" evidence="1">
    <location>
        <begin position="24"/>
        <end position="309"/>
    </location>
</feature>
<evidence type="ECO:0000313" key="2">
    <source>
        <dbReference type="EMBL" id="QNN55704.1"/>
    </source>
</evidence>
<dbReference type="EMBL" id="CP060714">
    <property type="protein sequence ID" value="QNN55704.1"/>
    <property type="molecule type" value="Genomic_DNA"/>
</dbReference>